<gene>
    <name evidence="1" type="ORF">EVAR_17215_1</name>
</gene>
<dbReference type="Proteomes" id="UP000299102">
    <property type="component" value="Unassembled WGS sequence"/>
</dbReference>
<evidence type="ECO:0000313" key="2">
    <source>
        <dbReference type="Proteomes" id="UP000299102"/>
    </source>
</evidence>
<evidence type="ECO:0000313" key="1">
    <source>
        <dbReference type="EMBL" id="GBP22861.1"/>
    </source>
</evidence>
<keyword evidence="2" id="KW-1185">Reference proteome</keyword>
<dbReference type="AlphaFoldDB" id="A0A4C1U931"/>
<comment type="caution">
    <text evidence="1">The sequence shown here is derived from an EMBL/GenBank/DDBJ whole genome shotgun (WGS) entry which is preliminary data.</text>
</comment>
<name>A0A4C1U931_EUMVA</name>
<sequence>MSVRSWVFHTLVLKGAVQFDQSGTRVWEKVFGSILSGGVGRSATSLASVRCSGGIHRGPGQRCQISGEQCAG</sequence>
<reference evidence="1 2" key="1">
    <citation type="journal article" date="2019" name="Commun. Biol.">
        <title>The bagworm genome reveals a unique fibroin gene that provides high tensile strength.</title>
        <authorList>
            <person name="Kono N."/>
            <person name="Nakamura H."/>
            <person name="Ohtoshi R."/>
            <person name="Tomita M."/>
            <person name="Numata K."/>
            <person name="Arakawa K."/>
        </authorList>
    </citation>
    <scope>NUCLEOTIDE SEQUENCE [LARGE SCALE GENOMIC DNA]</scope>
</reference>
<dbReference type="EMBL" id="BGZK01000144">
    <property type="protein sequence ID" value="GBP22861.1"/>
    <property type="molecule type" value="Genomic_DNA"/>
</dbReference>
<organism evidence="1 2">
    <name type="scientific">Eumeta variegata</name>
    <name type="common">Bagworm moth</name>
    <name type="synonym">Eumeta japonica</name>
    <dbReference type="NCBI Taxonomy" id="151549"/>
    <lineage>
        <taxon>Eukaryota</taxon>
        <taxon>Metazoa</taxon>
        <taxon>Ecdysozoa</taxon>
        <taxon>Arthropoda</taxon>
        <taxon>Hexapoda</taxon>
        <taxon>Insecta</taxon>
        <taxon>Pterygota</taxon>
        <taxon>Neoptera</taxon>
        <taxon>Endopterygota</taxon>
        <taxon>Lepidoptera</taxon>
        <taxon>Glossata</taxon>
        <taxon>Ditrysia</taxon>
        <taxon>Tineoidea</taxon>
        <taxon>Psychidae</taxon>
        <taxon>Oiketicinae</taxon>
        <taxon>Eumeta</taxon>
    </lineage>
</organism>
<accession>A0A4C1U931</accession>
<proteinExistence type="predicted"/>
<protein>
    <submittedName>
        <fullName evidence="1">Uncharacterized protein</fullName>
    </submittedName>
</protein>